<comment type="catalytic activity">
    <reaction evidence="1">
        <text>ATP + protein L-histidine = ADP + protein N-phospho-L-histidine.</text>
        <dbReference type="EC" id="2.7.13.3"/>
    </reaction>
</comment>
<keyword evidence="7" id="KW-0472">Membrane</keyword>
<dbReference type="PANTHER" id="PTHR44936">
    <property type="entry name" value="SENSOR PROTEIN CREC"/>
    <property type="match status" value="1"/>
</dbReference>
<dbReference type="PANTHER" id="PTHR44936:SF10">
    <property type="entry name" value="SENSOR PROTEIN RSTB"/>
    <property type="match status" value="1"/>
</dbReference>
<dbReference type="InterPro" id="IPR003594">
    <property type="entry name" value="HATPase_dom"/>
</dbReference>
<dbReference type="EC" id="2.7.13.3" evidence="2"/>
<keyword evidence="7" id="KW-1133">Transmembrane helix</keyword>
<dbReference type="OrthoDB" id="9785252at2"/>
<dbReference type="InterPro" id="IPR050980">
    <property type="entry name" value="2C_sensor_his_kinase"/>
</dbReference>
<dbReference type="InterPro" id="IPR005467">
    <property type="entry name" value="His_kinase_dom"/>
</dbReference>
<evidence type="ECO:0000256" key="3">
    <source>
        <dbReference type="ARBA" id="ARBA00022679"/>
    </source>
</evidence>
<dbReference type="InterPro" id="IPR004358">
    <property type="entry name" value="Sig_transdc_His_kin-like_C"/>
</dbReference>
<dbReference type="InterPro" id="IPR036890">
    <property type="entry name" value="HATPase_C_sf"/>
</dbReference>
<protein>
    <recommendedName>
        <fullName evidence="2">histidine kinase</fullName>
        <ecNumber evidence="2">2.7.13.3</ecNumber>
    </recommendedName>
</protein>
<feature type="transmembrane region" description="Helical" evidence="7">
    <location>
        <begin position="101"/>
        <end position="118"/>
    </location>
</feature>
<evidence type="ECO:0000256" key="7">
    <source>
        <dbReference type="SAM" id="Phobius"/>
    </source>
</evidence>
<accession>A0A240DXZ8</accession>
<keyword evidence="3" id="KW-0808">Transferase</keyword>
<keyword evidence="10" id="KW-1185">Reference proteome</keyword>
<feature type="transmembrane region" description="Helical" evidence="7">
    <location>
        <begin position="156"/>
        <end position="177"/>
    </location>
</feature>
<dbReference type="Gene3D" id="3.30.565.10">
    <property type="entry name" value="Histidine kinase-like ATPase, C-terminal domain"/>
    <property type="match status" value="1"/>
</dbReference>
<evidence type="ECO:0000256" key="2">
    <source>
        <dbReference type="ARBA" id="ARBA00012438"/>
    </source>
</evidence>
<dbReference type="Pfam" id="PF25323">
    <property type="entry name" value="6TM_PilS"/>
    <property type="match status" value="1"/>
</dbReference>
<dbReference type="Pfam" id="PF02518">
    <property type="entry name" value="HATPase_c"/>
    <property type="match status" value="1"/>
</dbReference>
<sequence>MEFKSLEELAGHKNMRQLIQLRWVAIFGQALTIAIVHFVFKVDLSLPPMLEVLAGLLAFNIGCQLRWHDRKVVTNRELFLSLCVDVAALTLQLYFSGGITNPFVFLYLMQIVLSGILLDFKAALAILAASIGCVLGLVLFSQPLDLPMNHQLGFSSLYIQGTIICFTLNAVLLTLFIQRIRSNLRDRDAEISQIQFQAAEERHIIRMALLASGAAHELGTPLATLSIILGDWCRMPELARNQVVQSDIAEMQTQLQRCKSILTGVLMSAGETRGEESLKTTMKGFLDSVVAEWRESRRVVDFEYLNGFNGDDIAVVSDTTIKQMIVNVLNNALDASPNWVKLEASREDGFLKVVVTDAGAGFDPQILAQFGNIYQSTKGQLGGGLGLFLVIKVADELGGTVNVQNLPTGGAQVTLFIPLESIQLE</sequence>
<keyword evidence="6" id="KW-0067">ATP-binding</keyword>
<dbReference type="Proteomes" id="UP000218069">
    <property type="component" value="Unassembled WGS sequence"/>
</dbReference>
<dbReference type="GO" id="GO:0005524">
    <property type="term" value="F:ATP binding"/>
    <property type="evidence" value="ECO:0007669"/>
    <property type="project" value="UniProtKB-KW"/>
</dbReference>
<keyword evidence="5 9" id="KW-0418">Kinase</keyword>
<dbReference type="AlphaFoldDB" id="A0A240DXZ8"/>
<dbReference type="PROSITE" id="PS50109">
    <property type="entry name" value="HIS_KIN"/>
    <property type="match status" value="1"/>
</dbReference>
<dbReference type="InterPro" id="IPR036097">
    <property type="entry name" value="HisK_dim/P_sf"/>
</dbReference>
<dbReference type="SUPFAM" id="SSF55874">
    <property type="entry name" value="ATPase domain of HSP90 chaperone/DNA topoisomerase II/histidine kinase"/>
    <property type="match status" value="1"/>
</dbReference>
<dbReference type="GO" id="GO:0005886">
    <property type="term" value="C:plasma membrane"/>
    <property type="evidence" value="ECO:0007669"/>
    <property type="project" value="TreeGrafter"/>
</dbReference>
<gene>
    <name evidence="9" type="ORF">SAMN06295945_0398</name>
</gene>
<evidence type="ECO:0000313" key="10">
    <source>
        <dbReference type="Proteomes" id="UP000218069"/>
    </source>
</evidence>
<organism evidence="9 10">
    <name type="scientific">Polynucleobacter meluiroseus</name>
    <dbReference type="NCBI Taxonomy" id="1938814"/>
    <lineage>
        <taxon>Bacteria</taxon>
        <taxon>Pseudomonadati</taxon>
        <taxon>Pseudomonadota</taxon>
        <taxon>Betaproteobacteria</taxon>
        <taxon>Burkholderiales</taxon>
        <taxon>Burkholderiaceae</taxon>
        <taxon>Polynucleobacter</taxon>
    </lineage>
</organism>
<dbReference type="SUPFAM" id="SSF47384">
    <property type="entry name" value="Homodimeric domain of signal transducing histidine kinase"/>
    <property type="match status" value="1"/>
</dbReference>
<dbReference type="SMART" id="SM00387">
    <property type="entry name" value="HATPase_c"/>
    <property type="match status" value="1"/>
</dbReference>
<evidence type="ECO:0000256" key="6">
    <source>
        <dbReference type="ARBA" id="ARBA00022840"/>
    </source>
</evidence>
<dbReference type="EMBL" id="OANS01000001">
    <property type="protein sequence ID" value="SNX28078.1"/>
    <property type="molecule type" value="Genomic_DNA"/>
</dbReference>
<evidence type="ECO:0000313" key="9">
    <source>
        <dbReference type="EMBL" id="SNX28078.1"/>
    </source>
</evidence>
<evidence type="ECO:0000259" key="8">
    <source>
        <dbReference type="PROSITE" id="PS50109"/>
    </source>
</evidence>
<feature type="domain" description="Histidine kinase" evidence="8">
    <location>
        <begin position="213"/>
        <end position="421"/>
    </location>
</feature>
<proteinExistence type="predicted"/>
<evidence type="ECO:0000256" key="5">
    <source>
        <dbReference type="ARBA" id="ARBA00022777"/>
    </source>
</evidence>
<evidence type="ECO:0000256" key="1">
    <source>
        <dbReference type="ARBA" id="ARBA00000085"/>
    </source>
</evidence>
<evidence type="ECO:0000256" key="4">
    <source>
        <dbReference type="ARBA" id="ARBA00022741"/>
    </source>
</evidence>
<keyword evidence="7" id="KW-0812">Transmembrane</keyword>
<keyword evidence="4" id="KW-0547">Nucleotide-binding</keyword>
<dbReference type="RefSeq" id="WP_096672168.1">
    <property type="nucleotide sequence ID" value="NZ_OANS01000001.1"/>
</dbReference>
<dbReference type="GO" id="GO:0000155">
    <property type="term" value="F:phosphorelay sensor kinase activity"/>
    <property type="evidence" value="ECO:0007669"/>
    <property type="project" value="InterPro"/>
</dbReference>
<name>A0A240DXZ8_9BURK</name>
<reference evidence="10" key="1">
    <citation type="submission" date="2017-08" db="EMBL/GenBank/DDBJ databases">
        <authorList>
            <person name="Varghese N."/>
            <person name="Submissions S."/>
        </authorList>
    </citation>
    <scope>NUCLEOTIDE SEQUENCE [LARGE SCALE GENOMIC DNA]</scope>
    <source>
        <strain evidence="10">AP-Melu-1000-B4</strain>
    </source>
</reference>
<feature type="transmembrane region" description="Helical" evidence="7">
    <location>
        <begin position="21"/>
        <end position="40"/>
    </location>
</feature>
<feature type="transmembrane region" description="Helical" evidence="7">
    <location>
        <begin position="125"/>
        <end position="144"/>
    </location>
</feature>
<dbReference type="PRINTS" id="PR00344">
    <property type="entry name" value="BCTRLSENSOR"/>
</dbReference>